<evidence type="ECO:0000313" key="6">
    <source>
        <dbReference type="Proteomes" id="UP000677054"/>
    </source>
</evidence>
<evidence type="ECO:0000256" key="3">
    <source>
        <dbReference type="SAM" id="MobiDB-lite"/>
    </source>
</evidence>
<dbReference type="InterPro" id="IPR027417">
    <property type="entry name" value="P-loop_NTPase"/>
</dbReference>
<gene>
    <name evidence="5" type="ORF">DSTB1V02_LOCUS11927</name>
</gene>
<dbReference type="Proteomes" id="UP000677054">
    <property type="component" value="Unassembled WGS sequence"/>
</dbReference>
<dbReference type="EMBL" id="LR903685">
    <property type="protein sequence ID" value="CAD7252168.1"/>
    <property type="molecule type" value="Genomic_DNA"/>
</dbReference>
<dbReference type="EMBL" id="CAJPEV010004168">
    <property type="protein sequence ID" value="CAG0901308.1"/>
    <property type="molecule type" value="Genomic_DNA"/>
</dbReference>
<evidence type="ECO:0000259" key="4">
    <source>
        <dbReference type="Pfam" id="PF04548"/>
    </source>
</evidence>
<protein>
    <recommendedName>
        <fullName evidence="4">AIG1-type G domain-containing protein</fullName>
    </recommendedName>
</protein>
<dbReference type="InterPro" id="IPR006703">
    <property type="entry name" value="G_AIG1"/>
</dbReference>
<organism evidence="5">
    <name type="scientific">Darwinula stevensoni</name>
    <dbReference type="NCBI Taxonomy" id="69355"/>
    <lineage>
        <taxon>Eukaryota</taxon>
        <taxon>Metazoa</taxon>
        <taxon>Ecdysozoa</taxon>
        <taxon>Arthropoda</taxon>
        <taxon>Crustacea</taxon>
        <taxon>Oligostraca</taxon>
        <taxon>Ostracoda</taxon>
        <taxon>Podocopa</taxon>
        <taxon>Podocopida</taxon>
        <taxon>Darwinulocopina</taxon>
        <taxon>Darwinuloidea</taxon>
        <taxon>Darwinulidae</taxon>
        <taxon>Darwinula</taxon>
    </lineage>
</organism>
<evidence type="ECO:0000256" key="2">
    <source>
        <dbReference type="ARBA" id="ARBA00022741"/>
    </source>
</evidence>
<reference evidence="5" key="1">
    <citation type="submission" date="2020-11" db="EMBL/GenBank/DDBJ databases">
        <authorList>
            <person name="Tran Van P."/>
        </authorList>
    </citation>
    <scope>NUCLEOTIDE SEQUENCE</scope>
</reference>
<name>A0A7R9FRM6_9CRUS</name>
<sequence length="368" mass="41867">MGHMDQYQGPSESPLDPHRSSSRKRGVSGNTFTLVEELEQKLRNALTEERKAKDQFEREKFAHEETKKQLREKTSREPETEPISLAHKMKNECKDIDGFIRELPKKKVMEDGKYQLAKYEVGDGTGSGGGKVLMVVGATGTGKSTLIDGIVNYAFNVEYEDDFRFKLIVDEGLGQQKSKSNSQTKWITAYVLNKQQGFNLPYTLMVIDTPGYRLDTEGFKEWKNQIREFFSHGGNIGVDQLDGICFVVPAGQARLTPTEKNIFDFILAVFGNDVVENIFVLITLADARRVPANCAIDDAGIPYKKSFNFNIGALVWKEGLESPEYEKFEKYFWNMGFTSFKNFFQTIQTTIPVSLTLAKEVLKERQRR</sequence>
<dbReference type="AlphaFoldDB" id="A0A7R9FRM6"/>
<dbReference type="SUPFAM" id="SSF52540">
    <property type="entry name" value="P-loop containing nucleoside triphosphate hydrolases"/>
    <property type="match status" value="1"/>
</dbReference>
<feature type="compositionally biased region" description="Basic and acidic residues" evidence="3">
    <location>
        <begin position="46"/>
        <end position="79"/>
    </location>
</feature>
<proteinExistence type="inferred from homology"/>
<keyword evidence="2" id="KW-0547">Nucleotide-binding</keyword>
<feature type="region of interest" description="Disordered" evidence="3">
    <location>
        <begin position="46"/>
        <end position="81"/>
    </location>
</feature>
<evidence type="ECO:0000313" key="5">
    <source>
        <dbReference type="EMBL" id="CAD7252168.1"/>
    </source>
</evidence>
<dbReference type="PANTHER" id="PTHR32046:SF14">
    <property type="match status" value="1"/>
</dbReference>
<feature type="region of interest" description="Disordered" evidence="3">
    <location>
        <begin position="1"/>
        <end position="32"/>
    </location>
</feature>
<dbReference type="OrthoDB" id="2386367at2759"/>
<comment type="similarity">
    <text evidence="1">Belongs to the TRAFAC class TrmE-Era-EngA-EngB-Septin-like GTPase superfamily. AIG1/Toc34/Toc159-like paraseptin GTPase family. IAN subfamily.</text>
</comment>
<feature type="domain" description="AIG1-type G" evidence="4">
    <location>
        <begin position="133"/>
        <end position="286"/>
    </location>
</feature>
<dbReference type="GO" id="GO:0005525">
    <property type="term" value="F:GTP binding"/>
    <property type="evidence" value="ECO:0007669"/>
    <property type="project" value="InterPro"/>
</dbReference>
<dbReference type="PANTHER" id="PTHR32046">
    <property type="entry name" value="G DOMAIN-CONTAINING PROTEIN"/>
    <property type="match status" value="1"/>
</dbReference>
<keyword evidence="6" id="KW-1185">Reference proteome</keyword>
<dbReference type="CDD" id="cd00882">
    <property type="entry name" value="Ras_like_GTPase"/>
    <property type="match status" value="1"/>
</dbReference>
<dbReference type="Gene3D" id="3.40.50.300">
    <property type="entry name" value="P-loop containing nucleotide triphosphate hydrolases"/>
    <property type="match status" value="1"/>
</dbReference>
<accession>A0A7R9FRM6</accession>
<dbReference type="Pfam" id="PF04548">
    <property type="entry name" value="AIG1"/>
    <property type="match status" value="1"/>
</dbReference>
<evidence type="ECO:0000256" key="1">
    <source>
        <dbReference type="ARBA" id="ARBA00008535"/>
    </source>
</evidence>